<reference evidence="10 11" key="1">
    <citation type="submission" date="2020-04" db="EMBL/GenBank/DDBJ databases">
        <authorList>
            <person name="Laetsch R D."/>
            <person name="Stevens L."/>
            <person name="Kumar S."/>
            <person name="Blaxter L. M."/>
        </authorList>
    </citation>
    <scope>NUCLEOTIDE SEQUENCE [LARGE SCALE GENOMIC DNA]</scope>
</reference>
<evidence type="ECO:0000256" key="2">
    <source>
        <dbReference type="ARBA" id="ARBA00009252"/>
    </source>
</evidence>
<sequence length="2106" mass="240844">MDPNNLPNSLNGLGGSQNPNFVQNNQFPGQNLMGNAANQYNPMLLQQQYLNFGGFNMPYNNQVQGVPLEPTNRIFQPEIPQIVPTQSRQTSQQNAQHQKLFEEQCRQIELERKKAAERQRQSELAEQARLREIQERQEREREELLRRQEEEARLAEEQRRKEEAERIEKEKLLRIAEEEKRKAAEAAKLRSGMEARHSNLGQPLTLVATHFLPTFLNMIPFPYEGMTGSTTPLVSDLNLDRLLLENCDPHTVATIADVLSQVDVDDITSRLDKLRPNEKENNDLFFDQLPPLIRAVVSHSTSALDVDSHNDMQLLDNEDLMMQEDITRSGPSQVLMQQSDSYRAQMQAANNQNQHNQNNQYSSHENTPTTSATYSEGTSGTISIEKRRQMMSVGKAPKAGGGSQRKKKDMVESLYDSLTDNFVPSVSRRGRRRNRENSEDDDESLKRDLELIAAMEAGEKLPATVTGFRRSGYDSDEENKFFEKKNKKRKREEQPDRPPTPTEVISARAEEWKERQRQKIEMNKKRKTEDDGNDWNTDALAENDSFVRFNMLLDTIFEQIENFDMSQITQKKKRKSLNTSDETGNSSSDEEDDGVSSDLLIDRGILDELRREAMKLKRWQKLHKVSPDRLIKIVSLLESNIRDVISNDNLRLLVPILDDEIEEDELALKEVVEERLLKASDAACCALLIMTSHKMHKQVLLEDTIERAVALAKLYLTNIIFPASDSIYKSASGNKKKTMTDEPKKRKKVNTSRNRSPIIQQIYLRVTELFGCFAELVRLDTIPDSSIHNMASMSVSSFFVSNVGELQIQSMRLASNIFSRGDHQIRLSMMSDILSSLHRIPTTSVKNVNNGYRLGNDQWISNTTALVMQLIQSVIKMPKYKKTDDDNDNGQRQINQDAVVRDSFLQASKITNGFLSGFLKKCSQKGSKLDGEEDYRILFSHFLQEILLALYQPEWPVAEMIIASAGALLVQHFKSKNTDITIRQASLDFLGLVTARLRKESKEVAEDAFERLELVVKTLIYEEDDDGYYDTVDDVDVSKLSQTDRLKKLEQALIDYLIEKKGDSEVSYAVLYYTGEWYRDTAEDLEMSKNKTARALSQPDLTEKERKKIEKKRERMLEKGQLLKEFLMKLVDKKNMRKRAEFLKNKGAIMLESDALWAVKFLARNREFSHSFDNFLKHIVHGAGSETVVNLRTRALKSLSMIIEADHEVLILEEVRAAVHSRMIDSHAQVREAAIELLGKFLLVKRDYIDQYYSMLTERILDSGVAVRKRVIRIMREICEKFPTYEKIPEMLSKMVRRINDEEGVKKLIQETFSTLWFQPVDDRIQPDVLANKALVMSSVVRHCIQDVTVEYLEQLIHWVLKSEDKMVLLASRQLVDKLVDHILHLETTMAQNQPTIAPNSGEAEELVVAAKQKANQESQLACLTTLAIFSKVRPELMVKHAETLQPYLTTTSNSAKTAAENAVLNEVIGMLERVVPLMSHPSDGFLNGIDEDLTNMATTCGMQLVVSTISCSSAIWNRFKRIRPKLVDKFLANIACVTAHKRIHERDPTHKTDKRTESTLQRSIFTIGVLCRYFDLDQMLSPDKPSEEPHDELNPPPEKRAIRDKVFECLEFFSRSNHPMLRQKALSSLGHFCSQHSEYLTRPAVQQMYLANLSDKIPGKLPQKIQVLKNLEMFLQNEEKKLIKKNEEWNSNKASENLKEMELSGSGLGSTVIQRYWSAVLNSYCDPDINVRMAAVQVAWLTLNQGLVTPGASISYLIAMTTDPVELIRNKIDNLIKEIDSKYAGMVQSKAILGVRLSFKLHQKIHQAAVAAGNEDARIVRGIRWCDFSAGPATRTQFSLPRMSNDGMALLSGLYQSLRTNRQQRRSFLQSVLKLFADDCREKLSLEEWIFVADNVATFPYQMIDEPLYVIRLIDQIVAQTGQSILMQFKQSLLPLPEYEGRIEDEDVLFDPENLFRRFPSNKDHLYDLMRSSQSCFILLYIRSFLIKLYSFTDAKVQEYLPSEAAKVYEKAVSRKNIHTFSPATALLELNPEKLKQRNTMEGDVELAKNINKFRTMLLTLDRGDDDDDGEAKIQAIANNDYDDDDLEEVDEMASVGSAAPIMDE</sequence>
<keyword evidence="3 6" id="KW-0677">Repeat</keyword>
<proteinExistence type="inferred from homology"/>
<keyword evidence="7" id="KW-0175">Coiled coil</keyword>
<accession>A0A8S1EW10</accession>
<keyword evidence="11" id="KW-1185">Reference proteome</keyword>
<feature type="region of interest" description="Disordered" evidence="8">
    <location>
        <begin position="426"/>
        <end position="446"/>
    </location>
</feature>
<dbReference type="GO" id="GO:0003682">
    <property type="term" value="F:chromatin binding"/>
    <property type="evidence" value="ECO:0007669"/>
    <property type="project" value="TreeGrafter"/>
</dbReference>
<feature type="compositionally biased region" description="Polar residues" evidence="8">
    <location>
        <begin position="361"/>
        <end position="382"/>
    </location>
</feature>
<dbReference type="GO" id="GO:0090694">
    <property type="term" value="C:Scc2-Scc4 cohesin loading complex"/>
    <property type="evidence" value="ECO:0007669"/>
    <property type="project" value="TreeGrafter"/>
</dbReference>
<feature type="domain" description="Sister chromatid cohesion C-terminal" evidence="9">
    <location>
        <begin position="1711"/>
        <end position="1918"/>
    </location>
</feature>
<evidence type="ECO:0000256" key="3">
    <source>
        <dbReference type="ARBA" id="ARBA00022737"/>
    </source>
</evidence>
<dbReference type="GO" id="GO:0071169">
    <property type="term" value="P:establishment of protein localization to chromatin"/>
    <property type="evidence" value="ECO:0007669"/>
    <property type="project" value="TreeGrafter"/>
</dbReference>
<dbReference type="GO" id="GO:0010468">
    <property type="term" value="P:regulation of gene expression"/>
    <property type="evidence" value="ECO:0007669"/>
    <property type="project" value="InterPro"/>
</dbReference>
<evidence type="ECO:0000256" key="1">
    <source>
        <dbReference type="ARBA" id="ARBA00004123"/>
    </source>
</evidence>
<feature type="coiled-coil region" evidence="7">
    <location>
        <begin position="98"/>
        <end position="189"/>
    </location>
</feature>
<keyword evidence="4 6" id="KW-0539">Nucleus</keyword>
<evidence type="ECO:0000256" key="8">
    <source>
        <dbReference type="SAM" id="MobiDB-lite"/>
    </source>
</evidence>
<dbReference type="OrthoDB" id="418242at2759"/>
<protein>
    <recommendedName>
        <fullName evidence="6">Nipped-B protein</fullName>
    </recommendedName>
</protein>
<keyword evidence="5 6" id="KW-0131">Cell cycle</keyword>
<dbReference type="GO" id="GO:1990414">
    <property type="term" value="P:replication-born double-strand break repair via sister chromatid exchange"/>
    <property type="evidence" value="ECO:0007669"/>
    <property type="project" value="TreeGrafter"/>
</dbReference>
<dbReference type="SUPFAM" id="SSF48371">
    <property type="entry name" value="ARM repeat"/>
    <property type="match status" value="1"/>
</dbReference>
<evidence type="ECO:0000256" key="7">
    <source>
        <dbReference type="SAM" id="Coils"/>
    </source>
</evidence>
<comment type="caution">
    <text evidence="10">The sequence shown here is derived from an EMBL/GenBank/DDBJ whole genome shotgun (WGS) entry which is preliminary data.</text>
</comment>
<dbReference type="PANTHER" id="PTHR21704:SF18">
    <property type="entry name" value="NIPPED-B-LIKE PROTEIN"/>
    <property type="match status" value="1"/>
</dbReference>
<evidence type="ECO:0000313" key="11">
    <source>
        <dbReference type="Proteomes" id="UP000494206"/>
    </source>
</evidence>
<dbReference type="Pfam" id="PF12765">
    <property type="entry name" value="Cohesin_HEAT"/>
    <property type="match status" value="1"/>
</dbReference>
<dbReference type="Gene3D" id="1.25.10.10">
    <property type="entry name" value="Leucine-rich Repeat Variant"/>
    <property type="match status" value="1"/>
</dbReference>
<gene>
    <name evidence="10" type="ORF">CBOVIS_LOCUS7167</name>
</gene>
<evidence type="ECO:0000256" key="5">
    <source>
        <dbReference type="ARBA" id="ARBA00023306"/>
    </source>
</evidence>
<comment type="similarity">
    <text evidence="2 6">Belongs to the SCC2/Nipped-B family.</text>
</comment>
<dbReference type="InterPro" id="IPR024986">
    <property type="entry name" value="Nipped-B_C"/>
</dbReference>
<dbReference type="InterPro" id="IPR016024">
    <property type="entry name" value="ARM-type_fold"/>
</dbReference>
<dbReference type="GO" id="GO:0140588">
    <property type="term" value="P:chromatin looping"/>
    <property type="evidence" value="ECO:0007669"/>
    <property type="project" value="InterPro"/>
</dbReference>
<evidence type="ECO:0000256" key="4">
    <source>
        <dbReference type="ARBA" id="ARBA00023242"/>
    </source>
</evidence>
<feature type="compositionally biased region" description="Basic and acidic residues" evidence="8">
    <location>
        <begin position="508"/>
        <end position="530"/>
    </location>
</feature>
<feature type="region of interest" description="Disordered" evidence="8">
    <location>
        <begin position="355"/>
        <end position="409"/>
    </location>
</feature>
<feature type="region of interest" description="Disordered" evidence="8">
    <location>
        <begin position="1"/>
        <end position="29"/>
    </location>
</feature>
<feature type="region of interest" description="Disordered" evidence="8">
    <location>
        <begin position="467"/>
        <end position="537"/>
    </location>
</feature>
<evidence type="ECO:0000256" key="6">
    <source>
        <dbReference type="RuleBase" id="RU364107"/>
    </source>
</evidence>
<feature type="region of interest" description="Disordered" evidence="8">
    <location>
        <begin position="568"/>
        <end position="595"/>
    </location>
</feature>
<dbReference type="InterPro" id="IPR011989">
    <property type="entry name" value="ARM-like"/>
</dbReference>
<dbReference type="EMBL" id="CADEPM010000004">
    <property type="protein sequence ID" value="CAB3404906.1"/>
    <property type="molecule type" value="Genomic_DNA"/>
</dbReference>
<organism evidence="10 11">
    <name type="scientific">Caenorhabditis bovis</name>
    <dbReference type="NCBI Taxonomy" id="2654633"/>
    <lineage>
        <taxon>Eukaryota</taxon>
        <taxon>Metazoa</taxon>
        <taxon>Ecdysozoa</taxon>
        <taxon>Nematoda</taxon>
        <taxon>Chromadorea</taxon>
        <taxon>Rhabditida</taxon>
        <taxon>Rhabditina</taxon>
        <taxon>Rhabditomorpha</taxon>
        <taxon>Rhabditoidea</taxon>
        <taxon>Rhabditidae</taxon>
        <taxon>Peloderinae</taxon>
        <taxon>Caenorhabditis</taxon>
    </lineage>
</organism>
<dbReference type="InterPro" id="IPR026003">
    <property type="entry name" value="Cohesin_HEAT"/>
</dbReference>
<feature type="compositionally biased region" description="Low complexity" evidence="8">
    <location>
        <begin position="578"/>
        <end position="587"/>
    </location>
</feature>
<feature type="region of interest" description="Disordered" evidence="8">
    <location>
        <begin position="731"/>
        <end position="751"/>
    </location>
</feature>
<dbReference type="CDD" id="cd23958">
    <property type="entry name" value="SCC2"/>
    <property type="match status" value="1"/>
</dbReference>
<evidence type="ECO:0000313" key="10">
    <source>
        <dbReference type="EMBL" id="CAB3404906.1"/>
    </source>
</evidence>
<comment type="subcellular location">
    <subcellularLocation>
        <location evidence="1 6">Nucleus</location>
    </subcellularLocation>
</comment>
<dbReference type="GO" id="GO:0061775">
    <property type="term" value="F:cohesin loader activity"/>
    <property type="evidence" value="ECO:0007669"/>
    <property type="project" value="InterPro"/>
</dbReference>
<name>A0A8S1EW10_9PELO</name>
<dbReference type="Proteomes" id="UP000494206">
    <property type="component" value="Unassembled WGS sequence"/>
</dbReference>
<dbReference type="GO" id="GO:0034087">
    <property type="term" value="P:establishment of mitotic sister chromatid cohesion"/>
    <property type="evidence" value="ECO:0007669"/>
    <property type="project" value="TreeGrafter"/>
</dbReference>
<dbReference type="PANTHER" id="PTHR21704">
    <property type="entry name" value="NIPPED-B-LIKE PROTEIN DELANGIN SCC2-RELATED"/>
    <property type="match status" value="1"/>
</dbReference>
<evidence type="ECO:0000259" key="9">
    <source>
        <dbReference type="Pfam" id="PF12830"/>
    </source>
</evidence>
<dbReference type="InterPro" id="IPR033031">
    <property type="entry name" value="Scc2/Nipped-B"/>
</dbReference>
<dbReference type="Pfam" id="PF12830">
    <property type="entry name" value="Nipped-B_C"/>
    <property type="match status" value="1"/>
</dbReference>